<evidence type="ECO:0000313" key="2">
    <source>
        <dbReference type="EMBL" id="ENW94368.1"/>
    </source>
</evidence>
<dbReference type="RefSeq" id="WP_005186411.1">
    <property type="nucleotide sequence ID" value="NZ_KB850049.1"/>
</dbReference>
<organism evidence="2 3">
    <name type="scientific">Acinetobacter dispersus</name>
    <dbReference type="NCBI Taxonomy" id="70348"/>
    <lineage>
        <taxon>Bacteria</taxon>
        <taxon>Pseudomonadati</taxon>
        <taxon>Pseudomonadota</taxon>
        <taxon>Gammaproteobacteria</taxon>
        <taxon>Moraxellales</taxon>
        <taxon>Moraxellaceae</taxon>
        <taxon>Acinetobacter</taxon>
    </lineage>
</organism>
<evidence type="ECO:0000313" key="3">
    <source>
        <dbReference type="Proteomes" id="UP000013261"/>
    </source>
</evidence>
<dbReference type="EMBL" id="APRL01000010">
    <property type="protein sequence ID" value="ENW94368.1"/>
    <property type="molecule type" value="Genomic_DNA"/>
</dbReference>
<dbReference type="eggNOG" id="ENOG5031RP1">
    <property type="taxonomic scope" value="Bacteria"/>
</dbReference>
<reference evidence="2 3" key="1">
    <citation type="submission" date="2013-02" db="EMBL/GenBank/DDBJ databases">
        <title>The Genome Sequence of Acinetobacter sp. ANC 4105.</title>
        <authorList>
            <consortium name="The Broad Institute Genome Sequencing Platform"/>
            <consortium name="The Broad Institute Genome Sequencing Center for Infectious Disease"/>
            <person name="Cerqueira G."/>
            <person name="Feldgarden M."/>
            <person name="Courvalin P."/>
            <person name="Perichon B."/>
            <person name="Grillot-Courvalin C."/>
            <person name="Clermont D."/>
            <person name="Rocha E."/>
            <person name="Yoon E.-J."/>
            <person name="Nemec A."/>
            <person name="Walker B."/>
            <person name="Young S.K."/>
            <person name="Zeng Q."/>
            <person name="Gargeya S."/>
            <person name="Fitzgerald M."/>
            <person name="Haas B."/>
            <person name="Abouelleil A."/>
            <person name="Alvarado L."/>
            <person name="Arachchi H.M."/>
            <person name="Berlin A.M."/>
            <person name="Chapman S.B."/>
            <person name="Dewar J."/>
            <person name="Goldberg J."/>
            <person name="Griggs A."/>
            <person name="Gujja S."/>
            <person name="Hansen M."/>
            <person name="Howarth C."/>
            <person name="Imamovic A."/>
            <person name="Larimer J."/>
            <person name="McCowan C."/>
            <person name="Murphy C."/>
            <person name="Neiman D."/>
            <person name="Pearson M."/>
            <person name="Priest M."/>
            <person name="Roberts A."/>
            <person name="Saif S."/>
            <person name="Shea T."/>
            <person name="Sisk P."/>
            <person name="Sykes S."/>
            <person name="Wortman J."/>
            <person name="Nusbaum C."/>
            <person name="Birren B."/>
        </authorList>
    </citation>
    <scope>NUCLEOTIDE SEQUENCE [LARGE SCALE GENOMIC DNA]</scope>
    <source>
        <strain evidence="2 3">ANC 4105</strain>
    </source>
</reference>
<accession>N9LDM5</accession>
<dbReference type="AlphaFoldDB" id="N9LDM5"/>
<feature type="transmembrane region" description="Helical" evidence="1">
    <location>
        <begin position="15"/>
        <end position="36"/>
    </location>
</feature>
<name>N9LDM5_9GAMM</name>
<keyword evidence="1" id="KW-1133">Transmembrane helix</keyword>
<feature type="transmembrane region" description="Helical" evidence="1">
    <location>
        <begin position="57"/>
        <end position="77"/>
    </location>
</feature>
<evidence type="ECO:0000256" key="1">
    <source>
        <dbReference type="SAM" id="Phobius"/>
    </source>
</evidence>
<protein>
    <submittedName>
        <fullName evidence="2">Uncharacterized protein</fullName>
    </submittedName>
</protein>
<proteinExistence type="predicted"/>
<keyword evidence="1" id="KW-0812">Transmembrane</keyword>
<keyword evidence="3" id="KW-1185">Reference proteome</keyword>
<dbReference type="Proteomes" id="UP000013261">
    <property type="component" value="Unassembled WGS sequence"/>
</dbReference>
<comment type="caution">
    <text evidence="2">The sequence shown here is derived from an EMBL/GenBank/DDBJ whole genome shotgun (WGS) entry which is preliminary data.</text>
</comment>
<dbReference type="HOGENOM" id="CLU_2598081_0_0_6"/>
<sequence>MDTVFEAIFHMLFKLFRFLIIDLIFEIIFEGVIRSLGYGVVRCYRLGQRVDFDSTEVFVVGFLTLLTLIFLCIYWFLLR</sequence>
<keyword evidence="1" id="KW-0472">Membrane</keyword>
<gene>
    <name evidence="2" type="ORF">F904_01294</name>
</gene>